<comment type="caution">
    <text evidence="1">The sequence shown here is derived from an EMBL/GenBank/DDBJ whole genome shotgun (WGS) entry which is preliminary data.</text>
</comment>
<accession>A0A5N6JUX1</accession>
<dbReference type="Proteomes" id="UP000326757">
    <property type="component" value="Unassembled WGS sequence"/>
</dbReference>
<keyword evidence="2" id="KW-1185">Reference proteome</keyword>
<dbReference type="OrthoDB" id="5185064at2759"/>
<dbReference type="AlphaFoldDB" id="A0A5N6JUX1"/>
<name>A0A5N6JUX1_MONLA</name>
<protein>
    <submittedName>
        <fullName evidence="1">Uncharacterized protein</fullName>
    </submittedName>
</protein>
<evidence type="ECO:0000313" key="1">
    <source>
        <dbReference type="EMBL" id="KAB8292276.1"/>
    </source>
</evidence>
<sequence length="171" mass="18551">MGPPRRRVEEMVALMEAGVLEVLGSEPALELGEDAWIVKPNKIPREEVEVRTIIDAYVPPPNLIHTDDSLLRYMLEHGHFRPHKIDGIETGAVEITRSPYHVIDKQGVAHARCFAVGVPTEGVHWVTTVGARPCVGAASLTDSDAIAQAALRQAATDQAAARRGLLRGVRG</sequence>
<proteinExistence type="predicted"/>
<reference evidence="1 2" key="1">
    <citation type="submission" date="2019-06" db="EMBL/GenBank/DDBJ databases">
        <title>Genome Sequence of the Brown Rot Fungal Pathogen Monilinia laxa.</title>
        <authorList>
            <person name="De Miccolis Angelini R.M."/>
            <person name="Landi L."/>
            <person name="Abate D."/>
            <person name="Pollastro S."/>
            <person name="Romanazzi G."/>
            <person name="Faretra F."/>
        </authorList>
    </citation>
    <scope>NUCLEOTIDE SEQUENCE [LARGE SCALE GENOMIC DNA]</scope>
    <source>
        <strain evidence="1 2">Mlax316</strain>
    </source>
</reference>
<dbReference type="EMBL" id="VIGI01000013">
    <property type="protein sequence ID" value="KAB8292276.1"/>
    <property type="molecule type" value="Genomic_DNA"/>
</dbReference>
<gene>
    <name evidence="1" type="ORF">EYC80_008018</name>
</gene>
<evidence type="ECO:0000313" key="2">
    <source>
        <dbReference type="Proteomes" id="UP000326757"/>
    </source>
</evidence>
<organism evidence="1 2">
    <name type="scientific">Monilinia laxa</name>
    <name type="common">Brown rot fungus</name>
    <name type="synonym">Sclerotinia laxa</name>
    <dbReference type="NCBI Taxonomy" id="61186"/>
    <lineage>
        <taxon>Eukaryota</taxon>
        <taxon>Fungi</taxon>
        <taxon>Dikarya</taxon>
        <taxon>Ascomycota</taxon>
        <taxon>Pezizomycotina</taxon>
        <taxon>Leotiomycetes</taxon>
        <taxon>Helotiales</taxon>
        <taxon>Sclerotiniaceae</taxon>
        <taxon>Monilinia</taxon>
    </lineage>
</organism>